<evidence type="ECO:0000256" key="1">
    <source>
        <dbReference type="SAM" id="MobiDB-lite"/>
    </source>
</evidence>
<sequence>MSKHMEPGKYTRNSRDPLSFLIEETIPGGPTAGISDKQSADQIMQDKLRTSVQETGGQQPEPEHGRHRKAYRTSTTSCASRSDWTPPTPRCCTAVDLTRIIGGLLDRIPVGPLCGTAPALTETSPRIQGATTTRPSLTRTAGRPGPRICPR</sequence>
<accession>A0ABR1WZ99</accession>
<feature type="compositionally biased region" description="Polar residues" evidence="1">
    <location>
        <begin position="126"/>
        <end position="139"/>
    </location>
</feature>
<evidence type="ECO:0000313" key="2">
    <source>
        <dbReference type="EMBL" id="KAK8088454.1"/>
    </source>
</evidence>
<feature type="compositionally biased region" description="Basic and acidic residues" evidence="1">
    <location>
        <begin position="1"/>
        <end position="15"/>
    </location>
</feature>
<dbReference type="EMBL" id="JAQQWN010000004">
    <property type="protein sequence ID" value="KAK8088454.1"/>
    <property type="molecule type" value="Genomic_DNA"/>
</dbReference>
<feature type="region of interest" description="Disordered" evidence="1">
    <location>
        <begin position="1"/>
        <end position="86"/>
    </location>
</feature>
<feature type="compositionally biased region" description="Polar residues" evidence="1">
    <location>
        <begin position="72"/>
        <end position="85"/>
    </location>
</feature>
<name>A0ABR1WZ99_9PEZI</name>
<comment type="caution">
    <text evidence="2">The sequence shown here is derived from an EMBL/GenBank/DDBJ whole genome shotgun (WGS) entry which is preliminary data.</text>
</comment>
<reference evidence="2 3" key="1">
    <citation type="submission" date="2023-01" db="EMBL/GenBank/DDBJ databases">
        <title>Analysis of 21 Apiospora genomes using comparative genomics revels a genus with tremendous synthesis potential of carbohydrate active enzymes and secondary metabolites.</title>
        <authorList>
            <person name="Sorensen T."/>
        </authorList>
    </citation>
    <scope>NUCLEOTIDE SEQUENCE [LARGE SCALE GENOMIC DNA]</scope>
    <source>
        <strain evidence="2 3">CBS 114990</strain>
    </source>
</reference>
<dbReference type="Proteomes" id="UP001433268">
    <property type="component" value="Unassembled WGS sequence"/>
</dbReference>
<keyword evidence="3" id="KW-1185">Reference proteome</keyword>
<protein>
    <submittedName>
        <fullName evidence="2">Uncharacterized protein</fullName>
    </submittedName>
</protein>
<organism evidence="2 3">
    <name type="scientific">Apiospora hydei</name>
    <dbReference type="NCBI Taxonomy" id="1337664"/>
    <lineage>
        <taxon>Eukaryota</taxon>
        <taxon>Fungi</taxon>
        <taxon>Dikarya</taxon>
        <taxon>Ascomycota</taxon>
        <taxon>Pezizomycotina</taxon>
        <taxon>Sordariomycetes</taxon>
        <taxon>Xylariomycetidae</taxon>
        <taxon>Amphisphaeriales</taxon>
        <taxon>Apiosporaceae</taxon>
        <taxon>Apiospora</taxon>
    </lineage>
</organism>
<gene>
    <name evidence="2" type="ORF">PG997_003415</name>
</gene>
<dbReference type="RefSeq" id="XP_066671348.1">
    <property type="nucleotide sequence ID" value="XM_066807730.1"/>
</dbReference>
<evidence type="ECO:0000313" key="3">
    <source>
        <dbReference type="Proteomes" id="UP001433268"/>
    </source>
</evidence>
<feature type="region of interest" description="Disordered" evidence="1">
    <location>
        <begin position="126"/>
        <end position="151"/>
    </location>
</feature>
<dbReference type="GeneID" id="92040790"/>
<proteinExistence type="predicted"/>